<keyword evidence="1" id="KW-1133">Transmembrane helix</keyword>
<evidence type="ECO:0000313" key="3">
    <source>
        <dbReference type="Proteomes" id="UP000229893"/>
    </source>
</evidence>
<comment type="caution">
    <text evidence="2">The sequence shown here is derived from an EMBL/GenBank/DDBJ whole genome shotgun (WGS) entry which is preliminary data.</text>
</comment>
<protein>
    <submittedName>
        <fullName evidence="2">Uncharacterized protein</fullName>
    </submittedName>
</protein>
<keyword evidence="1" id="KW-0812">Transmembrane</keyword>
<evidence type="ECO:0000313" key="2">
    <source>
        <dbReference type="EMBL" id="PIR04681.1"/>
    </source>
</evidence>
<proteinExistence type="predicted"/>
<sequence length="99" mass="11414">MEDKRRMENLEHRIEILGTTPTGWFPSLGMGMIGVLIFPPLLFLIAVPILLFDRWRNKRSAKGTPLSYEMVVIRNRDNRIIAELFPASKGLKEGSNEFR</sequence>
<organism evidence="2 3">
    <name type="scientific">Candidatus Liptonbacteria bacterium CG11_big_fil_rev_8_21_14_0_20_35_14</name>
    <dbReference type="NCBI Taxonomy" id="1974634"/>
    <lineage>
        <taxon>Bacteria</taxon>
        <taxon>Candidatus Liptoniibacteriota</taxon>
    </lineage>
</organism>
<feature type="transmembrane region" description="Helical" evidence="1">
    <location>
        <begin position="28"/>
        <end position="52"/>
    </location>
</feature>
<gene>
    <name evidence="2" type="ORF">COV57_03090</name>
</gene>
<keyword evidence="1" id="KW-0472">Membrane</keyword>
<dbReference type="AlphaFoldDB" id="A0A2H0N718"/>
<dbReference type="EMBL" id="PCWO01000045">
    <property type="protein sequence ID" value="PIR04681.1"/>
    <property type="molecule type" value="Genomic_DNA"/>
</dbReference>
<name>A0A2H0N718_9BACT</name>
<reference evidence="2 3" key="1">
    <citation type="submission" date="2017-09" db="EMBL/GenBank/DDBJ databases">
        <title>Depth-based differentiation of microbial function through sediment-hosted aquifers and enrichment of novel symbionts in the deep terrestrial subsurface.</title>
        <authorList>
            <person name="Probst A.J."/>
            <person name="Ladd B."/>
            <person name="Jarett J.K."/>
            <person name="Geller-Mcgrath D.E."/>
            <person name="Sieber C.M."/>
            <person name="Emerson J.B."/>
            <person name="Anantharaman K."/>
            <person name="Thomas B.C."/>
            <person name="Malmstrom R."/>
            <person name="Stieglmeier M."/>
            <person name="Klingl A."/>
            <person name="Woyke T."/>
            <person name="Ryan C.M."/>
            <person name="Banfield J.F."/>
        </authorList>
    </citation>
    <scope>NUCLEOTIDE SEQUENCE [LARGE SCALE GENOMIC DNA]</scope>
    <source>
        <strain evidence="2">CG11_big_fil_rev_8_21_14_0_20_35_14</strain>
    </source>
</reference>
<accession>A0A2H0N718</accession>
<dbReference type="Proteomes" id="UP000229893">
    <property type="component" value="Unassembled WGS sequence"/>
</dbReference>
<evidence type="ECO:0000256" key="1">
    <source>
        <dbReference type="SAM" id="Phobius"/>
    </source>
</evidence>